<keyword evidence="7" id="KW-0175">Coiled coil</keyword>
<evidence type="ECO:0000256" key="2">
    <source>
        <dbReference type="ARBA" id="ARBA00004555"/>
    </source>
</evidence>
<keyword evidence="6" id="KW-0333">Golgi apparatus</keyword>
<dbReference type="InterPro" id="IPR007033">
    <property type="entry name" value="GORAB"/>
</dbReference>
<comment type="subcellular location">
    <subcellularLocation>
        <location evidence="1">Cytoplasm</location>
    </subcellularLocation>
    <subcellularLocation>
        <location evidence="2">Golgi apparatus</location>
    </subcellularLocation>
</comment>
<name>A0AAQ3JSZ0_9LILI</name>
<evidence type="ECO:0000256" key="1">
    <source>
        <dbReference type="ARBA" id="ARBA00004496"/>
    </source>
</evidence>
<protein>
    <recommendedName>
        <fullName evidence="4">RAB6-interacting golgin</fullName>
    </recommendedName>
</protein>
<dbReference type="PANTHER" id="PTHR21470">
    <property type="entry name" value="RAB6-INTERACTING PROTEIN GORAB"/>
    <property type="match status" value="1"/>
</dbReference>
<evidence type="ECO:0000256" key="3">
    <source>
        <dbReference type="ARBA" id="ARBA00005599"/>
    </source>
</evidence>
<dbReference type="AlphaFoldDB" id="A0AAQ3JSZ0"/>
<evidence type="ECO:0000256" key="6">
    <source>
        <dbReference type="ARBA" id="ARBA00023034"/>
    </source>
</evidence>
<organism evidence="9 10">
    <name type="scientific">Canna indica</name>
    <name type="common">Indian-shot</name>
    <dbReference type="NCBI Taxonomy" id="4628"/>
    <lineage>
        <taxon>Eukaryota</taxon>
        <taxon>Viridiplantae</taxon>
        <taxon>Streptophyta</taxon>
        <taxon>Embryophyta</taxon>
        <taxon>Tracheophyta</taxon>
        <taxon>Spermatophyta</taxon>
        <taxon>Magnoliopsida</taxon>
        <taxon>Liliopsida</taxon>
        <taxon>Zingiberales</taxon>
        <taxon>Cannaceae</taxon>
        <taxon>Canna</taxon>
    </lineage>
</organism>
<keyword evidence="10" id="KW-1185">Reference proteome</keyword>
<comment type="similarity">
    <text evidence="3">Belongs to the GORAB family.</text>
</comment>
<evidence type="ECO:0000256" key="8">
    <source>
        <dbReference type="SAM" id="MobiDB-lite"/>
    </source>
</evidence>
<sequence>MSTCPSHLPCQAVSDIFFVSIDQTPRIKNSAHNPRDNTSKEERSDDEASRIALSAFRAKEEQIEKKKMEVREKELEAMADPTRKEVSAIHKKIGAVNRELKPLGHNFLKKEYKEALEAFNGKSREKAQLEKLLLIIRLNACQEVIRESRSNTFF</sequence>
<evidence type="ECO:0000256" key="4">
    <source>
        <dbReference type="ARBA" id="ARBA00014130"/>
    </source>
</evidence>
<dbReference type="Proteomes" id="UP001327560">
    <property type="component" value="Chromosome 1"/>
</dbReference>
<evidence type="ECO:0000256" key="5">
    <source>
        <dbReference type="ARBA" id="ARBA00022490"/>
    </source>
</evidence>
<feature type="region of interest" description="Disordered" evidence="8">
    <location>
        <begin position="25"/>
        <end position="48"/>
    </location>
</feature>
<reference evidence="9 10" key="1">
    <citation type="submission" date="2023-10" db="EMBL/GenBank/DDBJ databases">
        <title>Chromosome-scale genome assembly provides insights into flower coloration mechanisms of Canna indica.</title>
        <authorList>
            <person name="Li C."/>
        </authorList>
    </citation>
    <scope>NUCLEOTIDE SEQUENCE [LARGE SCALE GENOMIC DNA]</scope>
    <source>
        <tissue evidence="9">Flower</tissue>
    </source>
</reference>
<keyword evidence="5" id="KW-0963">Cytoplasm</keyword>
<evidence type="ECO:0000313" key="10">
    <source>
        <dbReference type="Proteomes" id="UP001327560"/>
    </source>
</evidence>
<accession>A0AAQ3JSZ0</accession>
<dbReference type="EMBL" id="CP136890">
    <property type="protein sequence ID" value="WOK93875.1"/>
    <property type="molecule type" value="Genomic_DNA"/>
</dbReference>
<dbReference type="PANTHER" id="PTHR21470:SF2">
    <property type="entry name" value="RAB6-INTERACTING GOLGIN"/>
    <property type="match status" value="1"/>
</dbReference>
<proteinExistence type="inferred from homology"/>
<gene>
    <name evidence="9" type="ORF">Cni_G02576</name>
</gene>
<evidence type="ECO:0000256" key="7">
    <source>
        <dbReference type="ARBA" id="ARBA00023054"/>
    </source>
</evidence>
<dbReference type="GO" id="GO:0005794">
    <property type="term" value="C:Golgi apparatus"/>
    <property type="evidence" value="ECO:0007669"/>
    <property type="project" value="UniProtKB-SubCell"/>
</dbReference>
<evidence type="ECO:0000313" key="9">
    <source>
        <dbReference type="EMBL" id="WOK93875.1"/>
    </source>
</evidence>
<feature type="compositionally biased region" description="Basic and acidic residues" evidence="8">
    <location>
        <begin position="33"/>
        <end position="48"/>
    </location>
</feature>
<dbReference type="Pfam" id="PF04949">
    <property type="entry name" value="Transcrip_act"/>
    <property type="match status" value="1"/>
</dbReference>